<dbReference type="SMART" id="SM01023">
    <property type="entry name" value="BAF"/>
    <property type="match status" value="1"/>
</dbReference>
<dbReference type="PANTHER" id="PTHR47507:SF5">
    <property type="entry name" value="BARRIER-TO-AUTOINTEGRATION FACTOR"/>
    <property type="match status" value="1"/>
</dbReference>
<dbReference type="Ensembl" id="ENSNFUT00015025156.1">
    <property type="protein sequence ID" value="ENSNFUP00015024063.1"/>
    <property type="gene ID" value="ENSNFUG00015011628.1"/>
</dbReference>
<organism evidence="5 6">
    <name type="scientific">Nothobranchius furzeri</name>
    <name type="common">Turquoise killifish</name>
    <dbReference type="NCBI Taxonomy" id="105023"/>
    <lineage>
        <taxon>Eukaryota</taxon>
        <taxon>Metazoa</taxon>
        <taxon>Chordata</taxon>
        <taxon>Craniata</taxon>
        <taxon>Vertebrata</taxon>
        <taxon>Euteleostomi</taxon>
        <taxon>Actinopterygii</taxon>
        <taxon>Neopterygii</taxon>
        <taxon>Teleostei</taxon>
        <taxon>Neoteleostei</taxon>
        <taxon>Acanthomorphata</taxon>
        <taxon>Ovalentaria</taxon>
        <taxon>Atherinomorphae</taxon>
        <taxon>Cyprinodontiformes</taxon>
        <taxon>Nothobranchiidae</taxon>
        <taxon>Nothobranchius</taxon>
    </lineage>
</organism>
<evidence type="ECO:0000313" key="6">
    <source>
        <dbReference type="Proteomes" id="UP000694548"/>
    </source>
</evidence>
<dbReference type="FunFam" id="1.10.150.40:FF:000002">
    <property type="entry name" value="Barrier to autointegration factor 2"/>
    <property type="match status" value="1"/>
</dbReference>
<dbReference type="GO" id="GO:0003677">
    <property type="term" value="F:DNA binding"/>
    <property type="evidence" value="ECO:0007669"/>
    <property type="project" value="InterPro"/>
</dbReference>
<dbReference type="GO" id="GO:0051276">
    <property type="term" value="P:chromosome organization"/>
    <property type="evidence" value="ECO:0007669"/>
    <property type="project" value="TreeGrafter"/>
</dbReference>
<dbReference type="InterPro" id="IPR004122">
    <property type="entry name" value="BAF_prot"/>
</dbReference>
<dbReference type="Pfam" id="PF02961">
    <property type="entry name" value="SAM_BAF"/>
    <property type="match status" value="1"/>
</dbReference>
<sequence length="207" mass="22902">MSSTSQKHKEFVAEPMGEKNVMALAGIGEVLGKRLEEKGFDKAYVVLGQFLVLKKDEELFRDWLKDTCGANSKQQGAVVPLLLSLWFLSFSPSLCEPLLGGVSVAGPHPSQRTAWMVPCSVQSSELQFCHNEHQICGGWMESPLNVQLAVKDSLVATALDSGTRPGWKAAENHQINGERRLEHLGDASLFSLVQSFLSLPFFFRYFS</sequence>
<dbReference type="InterPro" id="IPR051387">
    <property type="entry name" value="BAF"/>
</dbReference>
<evidence type="ECO:0000256" key="4">
    <source>
        <dbReference type="ARBA" id="ARBA00079764"/>
    </source>
</evidence>
<reference evidence="5" key="2">
    <citation type="submission" date="2025-08" db="UniProtKB">
        <authorList>
            <consortium name="Ensembl"/>
        </authorList>
    </citation>
    <scope>IDENTIFICATION</scope>
</reference>
<evidence type="ECO:0000256" key="2">
    <source>
        <dbReference type="ARBA" id="ARBA00023242"/>
    </source>
</evidence>
<dbReference type="Gene3D" id="1.10.150.40">
    <property type="entry name" value="Barrier-to-autointegration factor, BAF"/>
    <property type="match status" value="1"/>
</dbReference>
<dbReference type="GeneTree" id="ENSGT00390000018613"/>
<comment type="subcellular location">
    <subcellularLocation>
        <location evidence="1">Nucleus</location>
    </subcellularLocation>
</comment>
<evidence type="ECO:0000256" key="3">
    <source>
        <dbReference type="ARBA" id="ARBA00074730"/>
    </source>
</evidence>
<dbReference type="Proteomes" id="UP000694548">
    <property type="component" value="Chromosome sgr11"/>
</dbReference>
<gene>
    <name evidence="5" type="primary">BANF1</name>
</gene>
<dbReference type="AlphaFoldDB" id="A0A8C6LW04"/>
<dbReference type="PANTHER" id="PTHR47507">
    <property type="entry name" value="BARRIER TO AUTOINTEGRATION FACTOR 2"/>
    <property type="match status" value="1"/>
</dbReference>
<protein>
    <recommendedName>
        <fullName evidence="3">Barrier-to-autointegration factor-like protein</fullName>
    </recommendedName>
    <alternativeName>
        <fullName evidence="4">Barrier-to-autointegration factor 2</fullName>
    </alternativeName>
</protein>
<reference evidence="5" key="3">
    <citation type="submission" date="2025-09" db="UniProtKB">
        <authorList>
            <consortium name="Ensembl"/>
        </authorList>
    </citation>
    <scope>IDENTIFICATION</scope>
</reference>
<proteinExistence type="predicted"/>
<evidence type="ECO:0000256" key="1">
    <source>
        <dbReference type="ARBA" id="ARBA00004123"/>
    </source>
</evidence>
<keyword evidence="2" id="KW-0539">Nucleus</keyword>
<dbReference type="SUPFAM" id="SSF47798">
    <property type="entry name" value="Barrier-to-autointegration factor, BAF"/>
    <property type="match status" value="1"/>
</dbReference>
<name>A0A8C6LW04_NOTFU</name>
<evidence type="ECO:0000313" key="5">
    <source>
        <dbReference type="Ensembl" id="ENSNFUP00015024063.1"/>
    </source>
</evidence>
<reference evidence="5" key="1">
    <citation type="submission" date="2014-08" db="EMBL/GenBank/DDBJ databases">
        <authorList>
            <person name="Senf B."/>
            <person name="Petzold A."/>
            <person name="Downie B.R."/>
            <person name="Koch P."/>
            <person name="Platzer M."/>
        </authorList>
    </citation>
    <scope>NUCLEOTIDE SEQUENCE [LARGE SCALE GENOMIC DNA]</scope>
    <source>
        <strain evidence="5">GRZ</strain>
    </source>
</reference>
<dbReference type="InterPro" id="IPR036617">
    <property type="entry name" value="BAF_sf"/>
</dbReference>
<accession>A0A8C6LW04</accession>
<dbReference type="GO" id="GO:0000793">
    <property type="term" value="C:condensed chromosome"/>
    <property type="evidence" value="ECO:0007669"/>
    <property type="project" value="TreeGrafter"/>
</dbReference>
<keyword evidence="6" id="KW-1185">Reference proteome</keyword>
<dbReference type="GO" id="GO:0005634">
    <property type="term" value="C:nucleus"/>
    <property type="evidence" value="ECO:0007669"/>
    <property type="project" value="UniProtKB-SubCell"/>
</dbReference>